<evidence type="ECO:0000259" key="1">
    <source>
        <dbReference type="PROSITE" id="PS50055"/>
    </source>
</evidence>
<dbReference type="SUPFAM" id="SSF52799">
    <property type="entry name" value="(Phosphotyrosine protein) phosphatases II"/>
    <property type="match status" value="1"/>
</dbReference>
<feature type="domain" description="Tyrosine specific protein phosphatases" evidence="2">
    <location>
        <begin position="215"/>
        <end position="289"/>
    </location>
</feature>
<dbReference type="PANTHER" id="PTHR19134:SF449">
    <property type="entry name" value="TYROSINE-PROTEIN PHOSPHATASE 1"/>
    <property type="match status" value="1"/>
</dbReference>
<protein>
    <recommendedName>
        <fullName evidence="5">Protein-tyrosine-phosphatase</fullName>
    </recommendedName>
</protein>
<evidence type="ECO:0000313" key="3">
    <source>
        <dbReference type="EMBL" id="CAE0242792.1"/>
    </source>
</evidence>
<sequence length="315" mass="35229">MAGVGVDFTEEEDQFVVSLTSSYASLDQRGLASYAASRRNGKDYDYLSSCCNVGSCYGGGSSPFEELVGAEQAFDPRECESRDDRFTNIVAFPKSSLWRNLNASTILPRVVATQWPTESTAGRLLHECLQNRASVIIALGHVPEDRADPIGGVKYWEPRSYPDYNLEVTTSEVFQDKEVGRALQHRDLLLNGQHTVRLIRMSGWEDFSGADPHTFHVVQKLATIIRACQREDKLCVVHCRAGVGRTGTLAMIAAGWDQLQREKALCPQELFVRLRLRRCMAVQTRDQYRMVAQFLSDVDASAPVPPLSELLFHPK</sequence>
<dbReference type="InterPro" id="IPR016130">
    <property type="entry name" value="Tyr_Pase_AS"/>
</dbReference>
<dbReference type="CDD" id="cd00047">
    <property type="entry name" value="PTPc"/>
    <property type="match status" value="1"/>
</dbReference>
<dbReference type="InterPro" id="IPR029021">
    <property type="entry name" value="Prot-tyrosine_phosphatase-like"/>
</dbReference>
<reference evidence="4" key="1">
    <citation type="submission" date="2021-01" db="EMBL/GenBank/DDBJ databases">
        <authorList>
            <person name="Corre E."/>
            <person name="Pelletier E."/>
            <person name="Niang G."/>
            <person name="Scheremetjew M."/>
            <person name="Finn R."/>
            <person name="Kale V."/>
            <person name="Holt S."/>
            <person name="Cochrane G."/>
            <person name="Meng A."/>
            <person name="Brown T."/>
            <person name="Cohen L."/>
        </authorList>
    </citation>
    <scope>NUCLEOTIDE SEQUENCE</scope>
    <source>
        <strain evidence="4">NIES-2562</strain>
    </source>
</reference>
<name>A0A7S3G1A0_9EUKA</name>
<dbReference type="EMBL" id="HBIB01008036">
    <property type="protein sequence ID" value="CAE0242792.1"/>
    <property type="molecule type" value="Transcribed_RNA"/>
</dbReference>
<dbReference type="PRINTS" id="PR00700">
    <property type="entry name" value="PRTYPHPHTASE"/>
</dbReference>
<dbReference type="PROSITE" id="PS50055">
    <property type="entry name" value="TYR_PHOSPHATASE_PTP"/>
    <property type="match status" value="1"/>
</dbReference>
<accession>A0A7S3G1A0</accession>
<gene>
    <name evidence="3" type="ORF">PBIL07802_LOCUS4957</name>
    <name evidence="4" type="ORF">PBIL07802_LOCUS4959</name>
</gene>
<dbReference type="PANTHER" id="PTHR19134">
    <property type="entry name" value="RECEPTOR-TYPE TYROSINE-PROTEIN PHOSPHATASE"/>
    <property type="match status" value="1"/>
</dbReference>
<dbReference type="InterPro" id="IPR000387">
    <property type="entry name" value="Tyr_Pase_dom"/>
</dbReference>
<dbReference type="SMART" id="SM00194">
    <property type="entry name" value="PTPc"/>
    <property type="match status" value="1"/>
</dbReference>
<dbReference type="EMBL" id="HBIB01008038">
    <property type="protein sequence ID" value="CAE0242794.1"/>
    <property type="molecule type" value="Transcribed_RNA"/>
</dbReference>
<proteinExistence type="predicted"/>
<dbReference type="InterPro" id="IPR000242">
    <property type="entry name" value="PTP_cat"/>
</dbReference>
<dbReference type="SMART" id="SM00404">
    <property type="entry name" value="PTPc_motif"/>
    <property type="match status" value="1"/>
</dbReference>
<dbReference type="Pfam" id="PF00102">
    <property type="entry name" value="Y_phosphatase"/>
    <property type="match status" value="1"/>
</dbReference>
<evidence type="ECO:0008006" key="5">
    <source>
        <dbReference type="Google" id="ProtNLM"/>
    </source>
</evidence>
<evidence type="ECO:0000313" key="4">
    <source>
        <dbReference type="EMBL" id="CAE0242794.1"/>
    </source>
</evidence>
<feature type="domain" description="Tyrosine-protein phosphatase" evidence="1">
    <location>
        <begin position="101"/>
        <end position="298"/>
    </location>
</feature>
<dbReference type="InterPro" id="IPR003595">
    <property type="entry name" value="Tyr_Pase_cat"/>
</dbReference>
<dbReference type="InterPro" id="IPR050348">
    <property type="entry name" value="Protein-Tyr_Phosphatase"/>
</dbReference>
<dbReference type="AlphaFoldDB" id="A0A7S3G1A0"/>
<dbReference type="GO" id="GO:0004725">
    <property type="term" value="F:protein tyrosine phosphatase activity"/>
    <property type="evidence" value="ECO:0007669"/>
    <property type="project" value="InterPro"/>
</dbReference>
<organism evidence="4">
    <name type="scientific">Palpitomonas bilix</name>
    <dbReference type="NCBI Taxonomy" id="652834"/>
    <lineage>
        <taxon>Eukaryota</taxon>
        <taxon>Eukaryota incertae sedis</taxon>
    </lineage>
</organism>
<dbReference type="PROSITE" id="PS00383">
    <property type="entry name" value="TYR_PHOSPHATASE_1"/>
    <property type="match status" value="1"/>
</dbReference>
<dbReference type="Gene3D" id="3.90.190.10">
    <property type="entry name" value="Protein tyrosine phosphatase superfamily"/>
    <property type="match status" value="1"/>
</dbReference>
<dbReference type="PROSITE" id="PS50056">
    <property type="entry name" value="TYR_PHOSPHATASE_2"/>
    <property type="match status" value="1"/>
</dbReference>
<evidence type="ECO:0000259" key="2">
    <source>
        <dbReference type="PROSITE" id="PS50056"/>
    </source>
</evidence>